<feature type="transmembrane region" description="Helical" evidence="5">
    <location>
        <begin position="88"/>
        <end position="110"/>
    </location>
</feature>
<evidence type="ECO:0000256" key="5">
    <source>
        <dbReference type="SAM" id="Phobius"/>
    </source>
</evidence>
<dbReference type="PANTHER" id="PTHR45698:SF1">
    <property type="entry name" value="TRACE AMINE-ASSOCIATED RECEPTOR 13C-LIKE"/>
    <property type="match status" value="1"/>
</dbReference>
<reference evidence="8" key="1">
    <citation type="submission" date="2025-08" db="UniProtKB">
        <authorList>
            <consortium name="RefSeq"/>
        </authorList>
    </citation>
    <scope>IDENTIFICATION</scope>
</reference>
<evidence type="ECO:0000259" key="6">
    <source>
        <dbReference type="PROSITE" id="PS50262"/>
    </source>
</evidence>
<dbReference type="PANTHER" id="PTHR45698">
    <property type="entry name" value="TRACE AMINE-ASSOCIATED RECEPTOR 19N-RELATED"/>
    <property type="match status" value="1"/>
</dbReference>
<feature type="domain" description="G-protein coupled receptors family 1 profile" evidence="6">
    <location>
        <begin position="24"/>
        <end position="292"/>
    </location>
</feature>
<evidence type="ECO:0000256" key="1">
    <source>
        <dbReference type="ARBA" id="ARBA00004370"/>
    </source>
</evidence>
<sequence>MSKFPFRYWEFFWYLCVAIIGGVGNFIVLFVIIKSKKLKSSSPFNILIFALALTDLIASLIGLPNYILSTDAFEHPTGANGDLLCKLFTGYFWTFWFLELSVILLVLVSLERRAVVLNPFLTFYESSFKKTVALIIGSIFFTLLISTPNIVGVVYDKDNARGGNFCRYKYTYYESLGIYGVIFLLDTIIPSGIILRCFYDIKNTLKKSNDSITPKTISYESLKASEKKNNPKIKTAETLQLVVLAFFVCIIPNQILYVMSFAKVKGITWNSQIYQVAVLLRFSNSCINPILYSFHSVNFRQNVRIVFNSWMQRNEQINFYSNESFITKHRSQSINSNVDSIESNPVI</sequence>
<keyword evidence="8" id="KW-0675">Receptor</keyword>
<dbReference type="Pfam" id="PF00001">
    <property type="entry name" value="7tm_1"/>
    <property type="match status" value="1"/>
</dbReference>
<proteinExistence type="predicted"/>
<organism evidence="7 8">
    <name type="scientific">Hydra vulgaris</name>
    <name type="common">Hydra</name>
    <name type="synonym">Hydra attenuata</name>
    <dbReference type="NCBI Taxonomy" id="6087"/>
    <lineage>
        <taxon>Eukaryota</taxon>
        <taxon>Metazoa</taxon>
        <taxon>Cnidaria</taxon>
        <taxon>Hydrozoa</taxon>
        <taxon>Hydroidolina</taxon>
        <taxon>Anthoathecata</taxon>
        <taxon>Aplanulata</taxon>
        <taxon>Hydridae</taxon>
        <taxon>Hydra</taxon>
    </lineage>
</organism>
<feature type="transmembrane region" description="Helical" evidence="5">
    <location>
        <begin position="241"/>
        <end position="261"/>
    </location>
</feature>
<dbReference type="SUPFAM" id="SSF81321">
    <property type="entry name" value="Family A G protein-coupled receptor-like"/>
    <property type="match status" value="1"/>
</dbReference>
<keyword evidence="4 5" id="KW-0472">Membrane</keyword>
<dbReference type="RefSeq" id="XP_065675083.1">
    <property type="nucleotide sequence ID" value="XM_065819011.1"/>
</dbReference>
<accession>A0ABM4DKM0</accession>
<feature type="transmembrane region" description="Helical" evidence="5">
    <location>
        <begin position="131"/>
        <end position="155"/>
    </location>
</feature>
<dbReference type="PRINTS" id="PR00237">
    <property type="entry name" value="GPCRRHODOPSN"/>
</dbReference>
<comment type="subcellular location">
    <subcellularLocation>
        <location evidence="1">Membrane</location>
    </subcellularLocation>
</comment>
<keyword evidence="3 5" id="KW-1133">Transmembrane helix</keyword>
<gene>
    <name evidence="8" type="primary">LOC105846732</name>
</gene>
<dbReference type="Proteomes" id="UP001652625">
    <property type="component" value="Chromosome 15"/>
</dbReference>
<feature type="transmembrane region" description="Helical" evidence="5">
    <location>
        <begin position="44"/>
        <end position="68"/>
    </location>
</feature>
<protein>
    <submittedName>
        <fullName evidence="8">Somatostatin receptor type 1</fullName>
    </submittedName>
</protein>
<keyword evidence="2 5" id="KW-0812">Transmembrane</keyword>
<dbReference type="InterPro" id="IPR017452">
    <property type="entry name" value="GPCR_Rhodpsn_7TM"/>
</dbReference>
<dbReference type="Gene3D" id="1.20.1070.10">
    <property type="entry name" value="Rhodopsin 7-helix transmembrane proteins"/>
    <property type="match status" value="1"/>
</dbReference>
<evidence type="ECO:0000313" key="7">
    <source>
        <dbReference type="Proteomes" id="UP001652625"/>
    </source>
</evidence>
<evidence type="ECO:0000256" key="2">
    <source>
        <dbReference type="ARBA" id="ARBA00022692"/>
    </source>
</evidence>
<name>A0ABM4DKM0_HYDVU</name>
<feature type="transmembrane region" description="Helical" evidence="5">
    <location>
        <begin position="175"/>
        <end position="199"/>
    </location>
</feature>
<keyword evidence="7" id="KW-1185">Reference proteome</keyword>
<evidence type="ECO:0000313" key="8">
    <source>
        <dbReference type="RefSeq" id="XP_065675083.1"/>
    </source>
</evidence>
<evidence type="ECO:0000256" key="4">
    <source>
        <dbReference type="ARBA" id="ARBA00023136"/>
    </source>
</evidence>
<dbReference type="GeneID" id="105846732"/>
<dbReference type="CDD" id="cd00637">
    <property type="entry name" value="7tm_classA_rhodopsin-like"/>
    <property type="match status" value="1"/>
</dbReference>
<feature type="transmembrane region" description="Helical" evidence="5">
    <location>
        <begin position="273"/>
        <end position="294"/>
    </location>
</feature>
<feature type="transmembrane region" description="Helical" evidence="5">
    <location>
        <begin position="12"/>
        <end position="32"/>
    </location>
</feature>
<dbReference type="PROSITE" id="PS50262">
    <property type="entry name" value="G_PROTEIN_RECEP_F1_2"/>
    <property type="match status" value="1"/>
</dbReference>
<evidence type="ECO:0000256" key="3">
    <source>
        <dbReference type="ARBA" id="ARBA00022989"/>
    </source>
</evidence>
<dbReference type="InterPro" id="IPR000276">
    <property type="entry name" value="GPCR_Rhodpsn"/>
</dbReference>